<evidence type="ECO:0000256" key="1">
    <source>
        <dbReference type="ARBA" id="ARBA00004123"/>
    </source>
</evidence>
<keyword evidence="2" id="KW-0539">Nucleus</keyword>
<dbReference type="PANTHER" id="PTHR10252:SF5">
    <property type="entry name" value="DR1-ASSOCIATED COREPRESSOR"/>
    <property type="match status" value="1"/>
</dbReference>
<dbReference type="Pfam" id="PF00808">
    <property type="entry name" value="CBFD_NFYB_HMF"/>
    <property type="match status" value="1"/>
</dbReference>
<keyword evidence="6" id="KW-1185">Reference proteome</keyword>
<accession>A0A507ED11</accession>
<reference evidence="5 6" key="1">
    <citation type="journal article" date="2019" name="Sci. Rep.">
        <title>Comparative genomics of chytrid fungi reveal insights into the obligate biotrophic and pathogenic lifestyle of Synchytrium endobioticum.</title>
        <authorList>
            <person name="van de Vossenberg B.T.L.H."/>
            <person name="Warris S."/>
            <person name="Nguyen H.D.T."/>
            <person name="van Gent-Pelzer M.P.E."/>
            <person name="Joly D.L."/>
            <person name="van de Geest H.C."/>
            <person name="Bonants P.J.M."/>
            <person name="Smith D.S."/>
            <person name="Levesque C.A."/>
            <person name="van der Lee T.A.J."/>
        </authorList>
    </citation>
    <scope>NUCLEOTIDE SEQUENCE [LARGE SCALE GENOMIC DNA]</scope>
    <source>
        <strain evidence="5 6">CBS 809.83</strain>
    </source>
</reference>
<dbReference type="GO" id="GO:0046982">
    <property type="term" value="F:protein heterodimerization activity"/>
    <property type="evidence" value="ECO:0007669"/>
    <property type="project" value="InterPro"/>
</dbReference>
<feature type="compositionally biased region" description="Gly residues" evidence="3">
    <location>
        <begin position="95"/>
        <end position="104"/>
    </location>
</feature>
<comment type="subcellular location">
    <subcellularLocation>
        <location evidence="1">Nucleus</location>
    </subcellularLocation>
</comment>
<evidence type="ECO:0000313" key="5">
    <source>
        <dbReference type="EMBL" id="TPX61048.1"/>
    </source>
</evidence>
<dbReference type="Proteomes" id="UP000318582">
    <property type="component" value="Unassembled WGS sequence"/>
</dbReference>
<protein>
    <recommendedName>
        <fullName evidence="4">Transcription factor CBF/NF-Y/archaeal histone domain-containing protein</fullName>
    </recommendedName>
</protein>
<dbReference type="GO" id="GO:0016251">
    <property type="term" value="F:RNA polymerase II general transcription initiation factor activity"/>
    <property type="evidence" value="ECO:0007669"/>
    <property type="project" value="TreeGrafter"/>
</dbReference>
<dbReference type="STRING" id="109895.A0A507ED11"/>
<dbReference type="GO" id="GO:0017054">
    <property type="term" value="C:negative cofactor 2 complex"/>
    <property type="evidence" value="ECO:0007669"/>
    <property type="project" value="TreeGrafter"/>
</dbReference>
<feature type="compositionally biased region" description="Basic and acidic residues" evidence="3">
    <location>
        <begin position="123"/>
        <end position="142"/>
    </location>
</feature>
<feature type="region of interest" description="Disordered" evidence="3">
    <location>
        <begin position="88"/>
        <end position="142"/>
    </location>
</feature>
<proteinExistence type="predicted"/>
<dbReference type="CDD" id="cd22906">
    <property type="entry name" value="HFD_DRAP1"/>
    <property type="match status" value="1"/>
</dbReference>
<comment type="caution">
    <text evidence="5">The sequence shown here is derived from an EMBL/GenBank/DDBJ whole genome shotgun (WGS) entry which is preliminary data.</text>
</comment>
<dbReference type="InterPro" id="IPR003958">
    <property type="entry name" value="CBFA_NFYB_domain"/>
</dbReference>
<evidence type="ECO:0000256" key="2">
    <source>
        <dbReference type="ARBA" id="ARBA00023242"/>
    </source>
</evidence>
<evidence type="ECO:0000259" key="4">
    <source>
        <dbReference type="Pfam" id="PF00808"/>
    </source>
</evidence>
<dbReference type="PANTHER" id="PTHR10252">
    <property type="entry name" value="HISTONE-LIKE TRANSCRIPTION FACTOR CCAAT-RELATED"/>
    <property type="match status" value="1"/>
</dbReference>
<dbReference type="GO" id="GO:0001046">
    <property type="term" value="F:core promoter sequence-specific DNA binding"/>
    <property type="evidence" value="ECO:0007669"/>
    <property type="project" value="TreeGrafter"/>
</dbReference>
<sequence>MNKRYKTKFPVARIKKIMRTDDDVGKVAQVTPVLISKALELFMAALIEETCKESRSRMSKKMTTAHLKRTILEVDTFDFLAPLVENLPDPVVTGGPEGGDGSAGSSGAPTKGKGGRGRGGAAARDEPAVKEERIKKEHDYGV</sequence>
<dbReference type="EMBL" id="QEAQ01000010">
    <property type="protein sequence ID" value="TPX61048.1"/>
    <property type="molecule type" value="Genomic_DNA"/>
</dbReference>
<organism evidence="5 6">
    <name type="scientific">Powellomyces hirtus</name>
    <dbReference type="NCBI Taxonomy" id="109895"/>
    <lineage>
        <taxon>Eukaryota</taxon>
        <taxon>Fungi</taxon>
        <taxon>Fungi incertae sedis</taxon>
        <taxon>Chytridiomycota</taxon>
        <taxon>Chytridiomycota incertae sedis</taxon>
        <taxon>Chytridiomycetes</taxon>
        <taxon>Spizellomycetales</taxon>
        <taxon>Powellomycetaceae</taxon>
        <taxon>Powellomyces</taxon>
    </lineage>
</organism>
<dbReference type="Gene3D" id="1.10.20.10">
    <property type="entry name" value="Histone, subunit A"/>
    <property type="match status" value="1"/>
</dbReference>
<feature type="domain" description="Transcription factor CBF/NF-Y/archaeal histone" evidence="4">
    <location>
        <begin position="8"/>
        <end position="68"/>
    </location>
</feature>
<evidence type="ECO:0000313" key="6">
    <source>
        <dbReference type="Proteomes" id="UP000318582"/>
    </source>
</evidence>
<dbReference type="InterPro" id="IPR050568">
    <property type="entry name" value="Transcr_DNA_Rep_Reg"/>
</dbReference>
<dbReference type="SUPFAM" id="SSF47113">
    <property type="entry name" value="Histone-fold"/>
    <property type="match status" value="1"/>
</dbReference>
<dbReference type="AlphaFoldDB" id="A0A507ED11"/>
<gene>
    <name evidence="5" type="ORF">PhCBS80983_g01359</name>
</gene>
<evidence type="ECO:0000256" key="3">
    <source>
        <dbReference type="SAM" id="MobiDB-lite"/>
    </source>
</evidence>
<name>A0A507ED11_9FUNG</name>
<dbReference type="InterPro" id="IPR009072">
    <property type="entry name" value="Histone-fold"/>
</dbReference>